<dbReference type="OrthoDB" id="1897642at2759"/>
<evidence type="ECO:0000256" key="10">
    <source>
        <dbReference type="ARBA" id="ARBA00023065"/>
    </source>
</evidence>
<evidence type="ECO:0000256" key="3">
    <source>
        <dbReference type="ARBA" id="ARBA00013107"/>
    </source>
</evidence>
<reference evidence="14" key="1">
    <citation type="journal article" date="2020" name="Stud. Mycol.">
        <title>101 Dothideomycetes genomes: a test case for predicting lifestyles and emergence of pathogens.</title>
        <authorList>
            <person name="Haridas S."/>
            <person name="Albert R."/>
            <person name="Binder M."/>
            <person name="Bloem J."/>
            <person name="Labutti K."/>
            <person name="Salamov A."/>
            <person name="Andreopoulos B."/>
            <person name="Baker S."/>
            <person name="Barry K."/>
            <person name="Bills G."/>
            <person name="Bluhm B."/>
            <person name="Cannon C."/>
            <person name="Castanera R."/>
            <person name="Culley D."/>
            <person name="Daum C."/>
            <person name="Ezra D."/>
            <person name="Gonzalez J."/>
            <person name="Henrissat B."/>
            <person name="Kuo A."/>
            <person name="Liang C."/>
            <person name="Lipzen A."/>
            <person name="Lutzoni F."/>
            <person name="Magnuson J."/>
            <person name="Mondo S."/>
            <person name="Nolan M."/>
            <person name="Ohm R."/>
            <person name="Pangilinan J."/>
            <person name="Park H.-J."/>
            <person name="Ramirez L."/>
            <person name="Alfaro M."/>
            <person name="Sun H."/>
            <person name="Tritt A."/>
            <person name="Yoshinaga Y."/>
            <person name="Zwiers L.-H."/>
            <person name="Turgeon B."/>
            <person name="Goodwin S."/>
            <person name="Spatafora J."/>
            <person name="Crous P."/>
            <person name="Grigoriev I."/>
        </authorList>
    </citation>
    <scope>NUCLEOTIDE SEQUENCE</scope>
    <source>
        <strain evidence="14">CBS 115976</strain>
    </source>
</reference>
<dbReference type="NCBIfam" id="TIGR03422">
    <property type="entry name" value="mito_frataxin"/>
    <property type="match status" value="1"/>
</dbReference>
<dbReference type="EMBL" id="MU004236">
    <property type="protein sequence ID" value="KAF2668857.1"/>
    <property type="molecule type" value="Genomic_DNA"/>
</dbReference>
<evidence type="ECO:0000256" key="12">
    <source>
        <dbReference type="ARBA" id="ARBA00047990"/>
    </source>
</evidence>
<dbReference type="GO" id="GO:0051537">
    <property type="term" value="F:2 iron, 2 sulfur cluster binding"/>
    <property type="evidence" value="ECO:0007669"/>
    <property type="project" value="TreeGrafter"/>
</dbReference>
<keyword evidence="15" id="KW-1185">Reference proteome</keyword>
<sequence>MSLRPAGRLLQRASKLTGRQSMPIANIHRIQPQTFLAATSPRAFHVSIRARGLMPDSENPPVREAEPHEPVPEAPSEITLEEYHRAADDYLEALRAQLEANQEKQHDLDFDFSDGLLSIETKKGNYVINKQPPNKQVWLSSPISGPKRFDWVVSGEQIHEKGGAGTGDWVYLRDGTSLTTLLKDELDVTVEVHELGEEEISAGDVHNRSGEPTA</sequence>
<dbReference type="Pfam" id="PF01491">
    <property type="entry name" value="Frataxin_Cyay"/>
    <property type="match status" value="1"/>
</dbReference>
<dbReference type="PROSITE" id="PS50810">
    <property type="entry name" value="FRATAXIN_2"/>
    <property type="match status" value="1"/>
</dbReference>
<dbReference type="GO" id="GO:0034986">
    <property type="term" value="F:iron chaperone activity"/>
    <property type="evidence" value="ECO:0007669"/>
    <property type="project" value="TreeGrafter"/>
</dbReference>
<dbReference type="GO" id="GO:0006879">
    <property type="term" value="P:intracellular iron ion homeostasis"/>
    <property type="evidence" value="ECO:0007669"/>
    <property type="project" value="UniProtKB-KW"/>
</dbReference>
<dbReference type="InterPro" id="IPR002908">
    <property type="entry name" value="Frataxin/CyaY"/>
</dbReference>
<comment type="subcellular location">
    <subcellularLocation>
        <location evidence="1">Mitochondrion</location>
    </subcellularLocation>
</comment>
<organism evidence="14 15">
    <name type="scientific">Microthyrium microscopicum</name>
    <dbReference type="NCBI Taxonomy" id="703497"/>
    <lineage>
        <taxon>Eukaryota</taxon>
        <taxon>Fungi</taxon>
        <taxon>Dikarya</taxon>
        <taxon>Ascomycota</taxon>
        <taxon>Pezizomycotina</taxon>
        <taxon>Dothideomycetes</taxon>
        <taxon>Dothideomycetes incertae sedis</taxon>
        <taxon>Microthyriales</taxon>
        <taxon>Microthyriaceae</taxon>
        <taxon>Microthyrium</taxon>
    </lineage>
</organism>
<comment type="catalytic activity">
    <reaction evidence="12">
        <text>4 Fe(2+) + O2 + 4 H(+) = 4 Fe(3+) + 2 H2O</text>
        <dbReference type="Rhea" id="RHEA:11148"/>
        <dbReference type="ChEBI" id="CHEBI:15377"/>
        <dbReference type="ChEBI" id="CHEBI:15378"/>
        <dbReference type="ChEBI" id="CHEBI:15379"/>
        <dbReference type="ChEBI" id="CHEBI:29033"/>
        <dbReference type="ChEBI" id="CHEBI:29034"/>
        <dbReference type="EC" id="1.16.3.1"/>
    </reaction>
</comment>
<dbReference type="GO" id="GO:0006826">
    <property type="term" value="P:iron ion transport"/>
    <property type="evidence" value="ECO:0007669"/>
    <property type="project" value="UniProtKB-KW"/>
</dbReference>
<dbReference type="AlphaFoldDB" id="A0A6A6UBM5"/>
<dbReference type="Proteomes" id="UP000799302">
    <property type="component" value="Unassembled WGS sequence"/>
</dbReference>
<dbReference type="SMART" id="SM01219">
    <property type="entry name" value="Frataxin_Cyay"/>
    <property type="match status" value="1"/>
</dbReference>
<dbReference type="PANTHER" id="PTHR16821:SF2">
    <property type="entry name" value="FRATAXIN, MITOCHONDRIAL"/>
    <property type="match status" value="1"/>
</dbReference>
<keyword evidence="10" id="KW-0406">Ion transport</keyword>
<keyword evidence="6" id="KW-0410">Iron transport</keyword>
<dbReference type="GO" id="GO:0005739">
    <property type="term" value="C:mitochondrion"/>
    <property type="evidence" value="ECO:0007669"/>
    <property type="project" value="UniProtKB-SubCell"/>
</dbReference>
<keyword evidence="11" id="KW-0496">Mitochondrion</keyword>
<dbReference type="SUPFAM" id="SSF55387">
    <property type="entry name" value="Frataxin/Nqo15-like"/>
    <property type="match status" value="1"/>
</dbReference>
<dbReference type="GO" id="GO:0016226">
    <property type="term" value="P:iron-sulfur cluster assembly"/>
    <property type="evidence" value="ECO:0007669"/>
    <property type="project" value="InterPro"/>
</dbReference>
<feature type="region of interest" description="Disordered" evidence="13">
    <location>
        <begin position="53"/>
        <end position="73"/>
    </location>
</feature>
<accession>A0A6A6UBM5</accession>
<dbReference type="Gene3D" id="3.30.920.10">
    <property type="entry name" value="Frataxin/CyaY"/>
    <property type="match status" value="1"/>
</dbReference>
<keyword evidence="5" id="KW-0813">Transport</keyword>
<dbReference type="InterPro" id="IPR036524">
    <property type="entry name" value="Frataxin/CyaY_sf"/>
</dbReference>
<evidence type="ECO:0000313" key="14">
    <source>
        <dbReference type="EMBL" id="KAF2668857.1"/>
    </source>
</evidence>
<dbReference type="EC" id="1.16.3.1" evidence="3"/>
<dbReference type="GO" id="GO:0004322">
    <property type="term" value="F:ferroxidase activity"/>
    <property type="evidence" value="ECO:0007669"/>
    <property type="project" value="UniProtKB-EC"/>
</dbReference>
<dbReference type="GO" id="GO:0008198">
    <property type="term" value="F:ferrous iron binding"/>
    <property type="evidence" value="ECO:0007669"/>
    <property type="project" value="TreeGrafter"/>
</dbReference>
<dbReference type="PANTHER" id="PTHR16821">
    <property type="entry name" value="FRATAXIN"/>
    <property type="match status" value="1"/>
</dbReference>
<evidence type="ECO:0000256" key="9">
    <source>
        <dbReference type="ARBA" id="ARBA00023004"/>
    </source>
</evidence>
<dbReference type="InterPro" id="IPR017789">
    <property type="entry name" value="Frataxin"/>
</dbReference>
<dbReference type="InterPro" id="IPR020895">
    <property type="entry name" value="Frataxin_CS"/>
</dbReference>
<evidence type="ECO:0000256" key="6">
    <source>
        <dbReference type="ARBA" id="ARBA00022496"/>
    </source>
</evidence>
<protein>
    <recommendedName>
        <fullName evidence="3">ferroxidase</fullName>
        <ecNumber evidence="3">1.16.3.1</ecNumber>
    </recommendedName>
</protein>
<evidence type="ECO:0000256" key="5">
    <source>
        <dbReference type="ARBA" id="ARBA00022448"/>
    </source>
</evidence>
<evidence type="ECO:0000256" key="13">
    <source>
        <dbReference type="SAM" id="MobiDB-lite"/>
    </source>
</evidence>
<gene>
    <name evidence="14" type="ORF">BT63DRAFT_389069</name>
</gene>
<name>A0A6A6UBM5_9PEZI</name>
<evidence type="ECO:0000313" key="15">
    <source>
        <dbReference type="Proteomes" id="UP000799302"/>
    </source>
</evidence>
<dbReference type="PROSITE" id="PS01344">
    <property type="entry name" value="FRATAXIN_1"/>
    <property type="match status" value="1"/>
</dbReference>
<keyword evidence="4" id="KW-0409">Iron storage</keyword>
<dbReference type="FunFam" id="3.30.920.10:FF:000004">
    <property type="entry name" value="Mitochondrial chaperone Frataxin"/>
    <property type="match status" value="1"/>
</dbReference>
<evidence type="ECO:0000256" key="4">
    <source>
        <dbReference type="ARBA" id="ARBA00022434"/>
    </source>
</evidence>
<evidence type="ECO:0000256" key="11">
    <source>
        <dbReference type="ARBA" id="ARBA00023128"/>
    </source>
</evidence>
<keyword evidence="7" id="KW-0809">Transit peptide</keyword>
<evidence type="ECO:0000256" key="1">
    <source>
        <dbReference type="ARBA" id="ARBA00004173"/>
    </source>
</evidence>
<keyword evidence="9" id="KW-0408">Iron</keyword>
<evidence type="ECO:0000256" key="7">
    <source>
        <dbReference type="ARBA" id="ARBA00022946"/>
    </source>
</evidence>
<evidence type="ECO:0000256" key="8">
    <source>
        <dbReference type="ARBA" id="ARBA00023002"/>
    </source>
</evidence>
<comment type="similarity">
    <text evidence="2">Belongs to the frataxin family.</text>
</comment>
<proteinExistence type="inferred from homology"/>
<dbReference type="GO" id="GO:0008199">
    <property type="term" value="F:ferric iron binding"/>
    <property type="evidence" value="ECO:0007669"/>
    <property type="project" value="InterPro"/>
</dbReference>
<evidence type="ECO:0000256" key="2">
    <source>
        <dbReference type="ARBA" id="ARBA00008183"/>
    </source>
</evidence>
<dbReference type="NCBIfam" id="TIGR03421">
    <property type="entry name" value="FeS_CyaY"/>
    <property type="match status" value="1"/>
</dbReference>
<keyword evidence="8" id="KW-0560">Oxidoreductase</keyword>
<feature type="compositionally biased region" description="Basic and acidic residues" evidence="13">
    <location>
        <begin position="61"/>
        <end position="71"/>
    </location>
</feature>